<comment type="caution">
    <text evidence="2">The sequence shown here is derived from an EMBL/GenBank/DDBJ whole genome shotgun (WGS) entry which is preliminary data.</text>
</comment>
<dbReference type="Gene3D" id="2.60.40.3650">
    <property type="match status" value="1"/>
</dbReference>
<dbReference type="SUPFAM" id="SSF50156">
    <property type="entry name" value="PDZ domain-like"/>
    <property type="match status" value="1"/>
</dbReference>
<dbReference type="InterPro" id="IPR036034">
    <property type="entry name" value="PDZ_sf"/>
</dbReference>
<dbReference type="InterPro" id="IPR024191">
    <property type="entry name" value="Peptidase_M61"/>
</dbReference>
<dbReference type="EMBL" id="BIMW01000019">
    <property type="protein sequence ID" value="GCE92489.1"/>
    <property type="molecule type" value="Genomic_DNA"/>
</dbReference>
<dbReference type="PIRSF" id="PIRSF016493">
    <property type="entry name" value="Glycyl_aminpptds"/>
    <property type="match status" value="1"/>
</dbReference>
<dbReference type="Gene3D" id="2.30.42.10">
    <property type="match status" value="1"/>
</dbReference>
<evidence type="ECO:0000313" key="2">
    <source>
        <dbReference type="EMBL" id="GCE92489.1"/>
    </source>
</evidence>
<dbReference type="Gene3D" id="1.10.390.10">
    <property type="entry name" value="Neutral Protease Domain 2"/>
    <property type="match status" value="1"/>
</dbReference>
<dbReference type="SUPFAM" id="SSF55486">
    <property type="entry name" value="Metalloproteases ('zincins'), catalytic domain"/>
    <property type="match status" value="1"/>
</dbReference>
<reference evidence="2 3" key="1">
    <citation type="journal article" date="2019" name="J Genomics">
        <title>The Draft Genome of a Hydrogen-producing Cyanobacterium, Arthrospira platensis NIES-46.</title>
        <authorList>
            <person name="Suzuki S."/>
            <person name="Yamaguchi H."/>
            <person name="Kawachi M."/>
        </authorList>
    </citation>
    <scope>NUCLEOTIDE SEQUENCE [LARGE SCALE GENOMIC DNA]</scope>
    <source>
        <strain evidence="2 3">NIES-46</strain>
    </source>
</reference>
<keyword evidence="3" id="KW-1185">Reference proteome</keyword>
<sequence length="600" mass="68484">MTQAIRTPSPEAANSTVATDYLVSMSQPGSHLFEVRLQISRPNLAGPIVDSGVIDLKMPVWTPGSYMVREYARHLQDFRVCDRHGKSLSWSKVSKNTWRLQAGESDSLIVHYRIYANELTVRTNHLDSTHGYFNGAALFFYVPGWENLPIRVAIAPPKGWWVTTSLPSVSGVENTFEAADFDTLVDSPFEIGTHQVYDFEAAGKPHQLAIWGQGNGDVDRLITDCRKIIHEVSNLFSGLPYDRYVFLLHLSSQGYGGLEHKNSCSLNYPRLGLRDRDKYNRFMQLVAHEFFHLWNVKRLRPKELEVFNYEQECYTTSLWFCEGATSYYDGWIIYRAGIVEVKDFLNGLSKDISRFLNSPGRFVQPLGESSWDAWIKLYRRDAYSDNNQISYYLKGELVSLMLELLIRNRHGNRRSLDDVMVLMWEKFGKSEKGYTAAELQSAIASVAEMDLDDFFNRYLHGTEELPLNDYLQPFGLVIKPQNNDIVPDLGWRLAAENGKTIVKFVEAGSPAQLAGIDAEDELLAINGFRVSVENISDRLLDFQPGEQVNISFFHQDELRTSEAILRAPRPSAYKITSVEEPTPEQQRNFEGWLGCPYHKL</sequence>
<dbReference type="PROSITE" id="PS50106">
    <property type="entry name" value="PDZ"/>
    <property type="match status" value="1"/>
</dbReference>
<dbReference type="Pfam" id="PF05299">
    <property type="entry name" value="Peptidase_M61"/>
    <property type="match status" value="1"/>
</dbReference>
<dbReference type="RefSeq" id="WP_006617128.1">
    <property type="nucleotide sequence ID" value="NZ_BIMW01000019.1"/>
</dbReference>
<protein>
    <recommendedName>
        <fullName evidence="1">PDZ domain-containing protein</fullName>
    </recommendedName>
</protein>
<name>A0A5M3T4N4_LIMPL</name>
<feature type="domain" description="PDZ" evidence="1">
    <location>
        <begin position="475"/>
        <end position="536"/>
    </location>
</feature>
<gene>
    <name evidence="2" type="ORF">NIES46_05290</name>
</gene>
<evidence type="ECO:0000313" key="3">
    <source>
        <dbReference type="Proteomes" id="UP000326169"/>
    </source>
</evidence>
<dbReference type="InterPro" id="IPR027268">
    <property type="entry name" value="Peptidase_M4/M1_CTD_sf"/>
</dbReference>
<dbReference type="Pfam" id="PF17899">
    <property type="entry name" value="Peptidase_M61_N"/>
    <property type="match status" value="1"/>
</dbReference>
<evidence type="ECO:0000259" key="1">
    <source>
        <dbReference type="PROSITE" id="PS50106"/>
    </source>
</evidence>
<organism evidence="2 3">
    <name type="scientific">Limnospira platensis NIES-46</name>
    <dbReference type="NCBI Taxonomy" id="1236695"/>
    <lineage>
        <taxon>Bacteria</taxon>
        <taxon>Bacillati</taxon>
        <taxon>Cyanobacteriota</taxon>
        <taxon>Cyanophyceae</taxon>
        <taxon>Oscillatoriophycideae</taxon>
        <taxon>Oscillatoriales</taxon>
        <taxon>Sirenicapillariaceae</taxon>
        <taxon>Limnospira</taxon>
    </lineage>
</organism>
<dbReference type="InterPro" id="IPR040756">
    <property type="entry name" value="Peptidase_M61_N"/>
</dbReference>
<dbReference type="InterPro" id="IPR001478">
    <property type="entry name" value="PDZ"/>
</dbReference>
<dbReference type="SMART" id="SM00228">
    <property type="entry name" value="PDZ"/>
    <property type="match status" value="1"/>
</dbReference>
<dbReference type="GeneID" id="301681495"/>
<dbReference type="InterPro" id="IPR007963">
    <property type="entry name" value="Peptidase_M61_catalytic"/>
</dbReference>
<dbReference type="Pfam" id="PF00595">
    <property type="entry name" value="PDZ"/>
    <property type="match status" value="1"/>
</dbReference>
<proteinExistence type="predicted"/>
<accession>A0A5M3T4N4</accession>
<dbReference type="Proteomes" id="UP000326169">
    <property type="component" value="Unassembled WGS sequence"/>
</dbReference>